<dbReference type="OrthoDB" id="5769861at2"/>
<evidence type="ECO:0000313" key="3">
    <source>
        <dbReference type="Proteomes" id="UP000295531"/>
    </source>
</evidence>
<proteinExistence type="predicted"/>
<gene>
    <name evidence="2" type="ORF">DEU29_1243</name>
</gene>
<accession>A0A4R6NWN6</accession>
<feature type="chain" id="PRO_5020781982" evidence="1">
    <location>
        <begin position="23"/>
        <end position="118"/>
    </location>
</feature>
<evidence type="ECO:0000256" key="1">
    <source>
        <dbReference type="SAM" id="SignalP"/>
    </source>
</evidence>
<keyword evidence="3" id="KW-1185">Reference proteome</keyword>
<name>A0A4R6NWN6_9GAMM</name>
<sequence length="118" mass="12688">MNINFKASVAALGILASLPSLAAETFQFSSSIYRNGELVKSPVMIVEADKKAYMTIGDDFRYELTVSSKSGDTVKVQTAMNVGSATMNPSLTVFYDKEASVEVGDTKLTVLVSKHESP</sequence>
<dbReference type="AlphaFoldDB" id="A0A4R6NWN6"/>
<dbReference type="Proteomes" id="UP000295531">
    <property type="component" value="Unassembled WGS sequence"/>
</dbReference>
<dbReference type="RefSeq" id="WP_133540678.1">
    <property type="nucleotide sequence ID" value="NZ_SNXI01000024.1"/>
</dbReference>
<dbReference type="EMBL" id="SNXI01000024">
    <property type="protein sequence ID" value="TDP28007.1"/>
    <property type="molecule type" value="Genomic_DNA"/>
</dbReference>
<keyword evidence="1" id="KW-0732">Signal</keyword>
<reference evidence="2 3" key="1">
    <citation type="submission" date="2019-03" db="EMBL/GenBank/DDBJ databases">
        <title>Freshwater and sediment microbial communities from various areas in North America, analyzing microbe dynamics in response to fracking.</title>
        <authorList>
            <person name="Lamendella R."/>
        </authorList>
    </citation>
    <scope>NUCLEOTIDE SEQUENCE [LARGE SCALE GENOMIC DNA]</scope>
    <source>
        <strain evidence="2 3">18_TX</strain>
    </source>
</reference>
<feature type="signal peptide" evidence="1">
    <location>
        <begin position="1"/>
        <end position="22"/>
    </location>
</feature>
<protein>
    <submittedName>
        <fullName evidence="2">Uncharacterized protein</fullName>
    </submittedName>
</protein>
<organism evidence="2 3">
    <name type="scientific">Idiomarina aquatica</name>
    <dbReference type="NCBI Taxonomy" id="1327752"/>
    <lineage>
        <taxon>Bacteria</taxon>
        <taxon>Pseudomonadati</taxon>
        <taxon>Pseudomonadota</taxon>
        <taxon>Gammaproteobacteria</taxon>
        <taxon>Alteromonadales</taxon>
        <taxon>Idiomarinaceae</taxon>
        <taxon>Idiomarina</taxon>
    </lineage>
</organism>
<comment type="caution">
    <text evidence="2">The sequence shown here is derived from an EMBL/GenBank/DDBJ whole genome shotgun (WGS) entry which is preliminary data.</text>
</comment>
<evidence type="ECO:0000313" key="2">
    <source>
        <dbReference type="EMBL" id="TDP28007.1"/>
    </source>
</evidence>